<proteinExistence type="predicted"/>
<dbReference type="Proteomes" id="UP000292085">
    <property type="component" value="Unassembled WGS sequence"/>
</dbReference>
<organism evidence="1 2">
    <name type="scientific">Sphingomonas populi</name>
    <dbReference type="NCBI Taxonomy" id="2484750"/>
    <lineage>
        <taxon>Bacteria</taxon>
        <taxon>Pseudomonadati</taxon>
        <taxon>Pseudomonadota</taxon>
        <taxon>Alphaproteobacteria</taxon>
        <taxon>Sphingomonadales</taxon>
        <taxon>Sphingomonadaceae</taxon>
        <taxon>Sphingomonas</taxon>
    </lineage>
</organism>
<comment type="caution">
    <text evidence="1">The sequence shown here is derived from an EMBL/GenBank/DDBJ whole genome shotgun (WGS) entry which is preliminary data.</text>
</comment>
<dbReference type="EMBL" id="SGIS01000019">
    <property type="protein sequence ID" value="RZF64004.1"/>
    <property type="molecule type" value="Genomic_DNA"/>
</dbReference>
<dbReference type="RefSeq" id="WP_130158351.1">
    <property type="nucleotide sequence ID" value="NZ_SGIS01000019.1"/>
</dbReference>
<dbReference type="AlphaFoldDB" id="A0A4Q6Y2N9"/>
<reference evidence="1 2" key="1">
    <citation type="submission" date="2019-02" db="EMBL/GenBank/DDBJ databases">
        <authorList>
            <person name="Li Y."/>
        </authorList>
    </citation>
    <scope>NUCLEOTIDE SEQUENCE [LARGE SCALE GENOMIC DNA]</scope>
    <source>
        <strain evidence="1 2">3-7</strain>
    </source>
</reference>
<accession>A0A4Q6Y2N9</accession>
<evidence type="ECO:0000313" key="1">
    <source>
        <dbReference type="EMBL" id="RZF64004.1"/>
    </source>
</evidence>
<gene>
    <name evidence="1" type="ORF">EWE75_13590</name>
</gene>
<dbReference type="OrthoDB" id="308644at2"/>
<name>A0A4Q6Y2N9_9SPHN</name>
<keyword evidence="2" id="KW-1185">Reference proteome</keyword>
<evidence type="ECO:0000313" key="2">
    <source>
        <dbReference type="Proteomes" id="UP000292085"/>
    </source>
</evidence>
<protein>
    <submittedName>
        <fullName evidence="1">Type II toxin-antitoxin system HicA family toxin</fullName>
    </submittedName>
</protein>
<sequence length="84" mass="9203">MSRAQKLLEAMRANPKNDWQMADVERLANAYGVSLRRPKGGSSHATLSHPSQDEILTVPAAKPIKVIYIVKLVLFIDSVVGSES</sequence>